<keyword evidence="3" id="KW-1185">Reference proteome</keyword>
<dbReference type="PANTHER" id="PTHR43000">
    <property type="entry name" value="DTDP-D-GLUCOSE 4,6-DEHYDRATASE-RELATED"/>
    <property type="match status" value="1"/>
</dbReference>
<evidence type="ECO:0000259" key="1">
    <source>
        <dbReference type="Pfam" id="PF16363"/>
    </source>
</evidence>
<accession>A0A917FH79</accession>
<name>A0A917FH79_9HYPH</name>
<comment type="caution">
    <text evidence="2">The sequence shown here is derived from an EMBL/GenBank/DDBJ whole genome shotgun (WGS) entry which is preliminary data.</text>
</comment>
<protein>
    <submittedName>
        <fullName evidence="2">GDP-6-deoxy-D-lyxo-4-hexulose reductase</fullName>
    </submittedName>
</protein>
<dbReference type="Proteomes" id="UP000606044">
    <property type="component" value="Unassembled WGS sequence"/>
</dbReference>
<reference evidence="2" key="1">
    <citation type="journal article" date="2014" name="Int. J. Syst. Evol. Microbiol.">
        <title>Complete genome sequence of Corynebacterium casei LMG S-19264T (=DSM 44701T), isolated from a smear-ripened cheese.</title>
        <authorList>
            <consortium name="US DOE Joint Genome Institute (JGI-PGF)"/>
            <person name="Walter F."/>
            <person name="Albersmeier A."/>
            <person name="Kalinowski J."/>
            <person name="Ruckert C."/>
        </authorList>
    </citation>
    <scope>NUCLEOTIDE SEQUENCE</scope>
    <source>
        <strain evidence="2">CCM 7897</strain>
    </source>
</reference>
<reference evidence="2" key="2">
    <citation type="submission" date="2020-09" db="EMBL/GenBank/DDBJ databases">
        <authorList>
            <person name="Sun Q."/>
            <person name="Sedlacek I."/>
        </authorList>
    </citation>
    <scope>NUCLEOTIDE SEQUENCE</scope>
    <source>
        <strain evidence="2">CCM 7897</strain>
    </source>
</reference>
<dbReference type="RefSeq" id="WP_188582872.1">
    <property type="nucleotide sequence ID" value="NZ_BMCT01000008.1"/>
</dbReference>
<dbReference type="InterPro" id="IPR016040">
    <property type="entry name" value="NAD(P)-bd_dom"/>
</dbReference>
<proteinExistence type="predicted"/>
<dbReference type="InterPro" id="IPR036291">
    <property type="entry name" value="NAD(P)-bd_dom_sf"/>
</dbReference>
<organism evidence="2 3">
    <name type="scientific">Azorhizobium oxalatiphilum</name>
    <dbReference type="NCBI Taxonomy" id="980631"/>
    <lineage>
        <taxon>Bacteria</taxon>
        <taxon>Pseudomonadati</taxon>
        <taxon>Pseudomonadota</taxon>
        <taxon>Alphaproteobacteria</taxon>
        <taxon>Hyphomicrobiales</taxon>
        <taxon>Xanthobacteraceae</taxon>
        <taxon>Azorhizobium</taxon>
    </lineage>
</organism>
<dbReference type="Pfam" id="PF16363">
    <property type="entry name" value="GDP_Man_Dehyd"/>
    <property type="match status" value="1"/>
</dbReference>
<dbReference type="AlphaFoldDB" id="A0A917FH79"/>
<evidence type="ECO:0000313" key="2">
    <source>
        <dbReference type="EMBL" id="GGF80141.1"/>
    </source>
</evidence>
<dbReference type="Gene3D" id="3.40.50.720">
    <property type="entry name" value="NAD(P)-binding Rossmann-like Domain"/>
    <property type="match status" value="1"/>
</dbReference>
<sequence>MAHVPTLLLAGGNGFVGGYMAPALRAAFPEHRLVMLSRDEGPAEDGWSLERADLLEPESVEALVERVRPDIVVHLAAQSSIMEATRAAELTWRVNFGGTFALASAVARYAPGGLFLFSSSAEVYGASFVQGTAKEDTPPQPGNAYAASKLAAEHALAQVLPEDTRLIIARAFNHTGPGQDERFVLPTFAAQIARIEAGQMPPVVRVGDLSAQRDFLHVADVVRAYIGLLTHPDLARRTLVNVASGSGHRIGDLLEQLCGLSRAAITVEQDPARMRPSGVPVAIGDPAKLRKMTGWHPEHAIDGILSELLDWWRVRVRQPGA</sequence>
<dbReference type="EMBL" id="BMCT01000008">
    <property type="protein sequence ID" value="GGF80141.1"/>
    <property type="molecule type" value="Genomic_DNA"/>
</dbReference>
<dbReference type="Gene3D" id="3.90.25.10">
    <property type="entry name" value="UDP-galactose 4-epimerase, domain 1"/>
    <property type="match status" value="1"/>
</dbReference>
<evidence type="ECO:0000313" key="3">
    <source>
        <dbReference type="Proteomes" id="UP000606044"/>
    </source>
</evidence>
<feature type="domain" description="NAD(P)-binding" evidence="1">
    <location>
        <begin position="8"/>
        <end position="307"/>
    </location>
</feature>
<gene>
    <name evidence="2" type="ORF">GCM10007301_45330</name>
</gene>
<dbReference type="SUPFAM" id="SSF51735">
    <property type="entry name" value="NAD(P)-binding Rossmann-fold domains"/>
    <property type="match status" value="1"/>
</dbReference>